<gene>
    <name evidence="1" type="ORF">F969_00590</name>
</gene>
<dbReference type="PATRIC" id="fig|1217710.3.peg.559"/>
<dbReference type="HOGENOM" id="CLU_081199_0_0_6"/>
<organism evidence="1 2">
    <name type="scientific">Acinetobacter variabilis</name>
    <dbReference type="NCBI Taxonomy" id="70346"/>
    <lineage>
        <taxon>Bacteria</taxon>
        <taxon>Pseudomonadati</taxon>
        <taxon>Pseudomonadota</taxon>
        <taxon>Gammaproteobacteria</taxon>
        <taxon>Moraxellales</taxon>
        <taxon>Moraxellaceae</taxon>
        <taxon>Acinetobacter</taxon>
    </lineage>
</organism>
<dbReference type="RefSeq" id="WP_004780840.1">
    <property type="nucleotide sequence ID" value="NZ_KB849398.1"/>
</dbReference>
<reference evidence="1 2" key="1">
    <citation type="submission" date="2013-02" db="EMBL/GenBank/DDBJ databases">
        <title>The Genome Sequence of Acinetobacter sp. NIPH 899.</title>
        <authorList>
            <consortium name="The Broad Institute Genome Sequencing Platform"/>
            <consortium name="The Broad Institute Genome Sequencing Center for Infectious Disease"/>
            <person name="Cerqueira G."/>
            <person name="Feldgarden M."/>
            <person name="Courvalin P."/>
            <person name="Perichon B."/>
            <person name="Grillot-Courvalin C."/>
            <person name="Clermont D."/>
            <person name="Rocha E."/>
            <person name="Yoon E.-J."/>
            <person name="Nemec A."/>
            <person name="Walker B."/>
            <person name="Young S.K."/>
            <person name="Zeng Q."/>
            <person name="Gargeya S."/>
            <person name="Fitzgerald M."/>
            <person name="Haas B."/>
            <person name="Abouelleil A."/>
            <person name="Alvarado L."/>
            <person name="Arachchi H.M."/>
            <person name="Berlin A.M."/>
            <person name="Chapman S.B."/>
            <person name="Dewar J."/>
            <person name="Goldberg J."/>
            <person name="Griggs A."/>
            <person name="Gujja S."/>
            <person name="Hansen M."/>
            <person name="Howarth C."/>
            <person name="Imamovic A."/>
            <person name="Larimer J."/>
            <person name="McCowan C."/>
            <person name="Murphy C."/>
            <person name="Neiman D."/>
            <person name="Pearson M."/>
            <person name="Priest M."/>
            <person name="Roberts A."/>
            <person name="Saif S."/>
            <person name="Shea T."/>
            <person name="Sisk P."/>
            <person name="Sykes S."/>
            <person name="Wortman J."/>
            <person name="Nusbaum C."/>
            <person name="Birren B."/>
        </authorList>
    </citation>
    <scope>NUCLEOTIDE SEQUENCE [LARGE SCALE GENOMIC DNA]</scope>
    <source>
        <strain evidence="1 2">NIPH 899</strain>
    </source>
</reference>
<dbReference type="eggNOG" id="ENOG5032QWE">
    <property type="taxonomic scope" value="Bacteria"/>
</dbReference>
<sequence>MNLFYDDGGPQLIDGEYLKSFVLRNDLVPIPVTLEAEIRVEDEALQFFMQGSKVYTANDDEFTILKSEPVSSGRVQGGNVAQYVRITAVLSSLVNACFVKEKSIYKKNTTLADIYRSIGCRADAMEGDFTVPLFNCMAGEPPSYQIAVILQESAGVMRWRDGKLAFMRVIELFNQEVITDIPIAAGETVESGFLERHEIPTFYSVDDNGNFIYGNKAKARTARFVANKDQLTLKNMSTCLVLKQISRIAYNDNIAAGDLIQVSADENLVVITAAHVFTAGIDGDPPRQYTKLWLGELHL</sequence>
<keyword evidence="2" id="KW-1185">Reference proteome</keyword>
<dbReference type="AlphaFoldDB" id="N8WTY9"/>
<dbReference type="Proteomes" id="UP000013070">
    <property type="component" value="Unassembled WGS sequence"/>
</dbReference>
<name>N8WTY9_9GAMM</name>
<comment type="caution">
    <text evidence="1">The sequence shown here is derived from an EMBL/GenBank/DDBJ whole genome shotgun (WGS) entry which is preliminary data.</text>
</comment>
<evidence type="ECO:0000313" key="1">
    <source>
        <dbReference type="EMBL" id="ENV00359.1"/>
    </source>
</evidence>
<protein>
    <submittedName>
        <fullName evidence="1">Uncharacterized protein</fullName>
    </submittedName>
</protein>
<proteinExistence type="predicted"/>
<evidence type="ECO:0000313" key="2">
    <source>
        <dbReference type="Proteomes" id="UP000013070"/>
    </source>
</evidence>
<accession>N8WTY9</accession>
<dbReference type="EMBL" id="APPE01000031">
    <property type="protein sequence ID" value="ENV00359.1"/>
    <property type="molecule type" value="Genomic_DNA"/>
</dbReference>